<dbReference type="SMART" id="SM00060">
    <property type="entry name" value="FN3"/>
    <property type="match status" value="5"/>
</dbReference>
<organism evidence="16 17">
    <name type="scientific">Petromyzon marinus</name>
    <name type="common">Sea lamprey</name>
    <dbReference type="NCBI Taxonomy" id="7757"/>
    <lineage>
        <taxon>Eukaryota</taxon>
        <taxon>Metazoa</taxon>
        <taxon>Chordata</taxon>
        <taxon>Craniata</taxon>
        <taxon>Vertebrata</taxon>
        <taxon>Cyclostomata</taxon>
        <taxon>Hyperoartia</taxon>
        <taxon>Petromyzontiformes</taxon>
        <taxon>Petromyzontidae</taxon>
        <taxon>Petromyzon</taxon>
    </lineage>
</organism>
<dbReference type="SMART" id="SM00409">
    <property type="entry name" value="IG"/>
    <property type="match status" value="4"/>
</dbReference>
<dbReference type="InterPro" id="IPR036116">
    <property type="entry name" value="FN3_sf"/>
</dbReference>
<dbReference type="GeneID" id="116942190"/>
<gene>
    <name evidence="17" type="primary">LOC116942190</name>
</gene>
<feature type="domain" description="Fibronectin type-III" evidence="15">
    <location>
        <begin position="422"/>
        <end position="516"/>
    </location>
</feature>
<evidence type="ECO:0000259" key="14">
    <source>
        <dbReference type="PROSITE" id="PS50835"/>
    </source>
</evidence>
<evidence type="ECO:0000313" key="17">
    <source>
        <dbReference type="RefSeq" id="XP_032809712.1"/>
    </source>
</evidence>
<evidence type="ECO:0000256" key="5">
    <source>
        <dbReference type="ARBA" id="ARBA00022737"/>
    </source>
</evidence>
<keyword evidence="9" id="KW-0325">Glycoprotein</keyword>
<feature type="domain" description="Ig-like" evidence="14">
    <location>
        <begin position="328"/>
        <end position="416"/>
    </location>
</feature>
<feature type="compositionally biased region" description="Low complexity" evidence="11">
    <location>
        <begin position="1187"/>
        <end position="1201"/>
    </location>
</feature>
<dbReference type="Pfam" id="PF00041">
    <property type="entry name" value="fn3"/>
    <property type="match status" value="5"/>
</dbReference>
<dbReference type="PROSITE" id="PS50835">
    <property type="entry name" value="IG_LIKE"/>
    <property type="match status" value="4"/>
</dbReference>
<dbReference type="PANTHER" id="PTHR13817">
    <property type="entry name" value="TITIN"/>
    <property type="match status" value="1"/>
</dbReference>
<keyword evidence="10" id="KW-0393">Immunoglobulin domain</keyword>
<dbReference type="FunFam" id="2.60.40.10:FF:000299">
    <property type="entry name" value="protogenin isoform X2"/>
    <property type="match status" value="1"/>
</dbReference>
<evidence type="ECO:0000259" key="15">
    <source>
        <dbReference type="PROSITE" id="PS50853"/>
    </source>
</evidence>
<evidence type="ECO:0000256" key="3">
    <source>
        <dbReference type="ARBA" id="ARBA00022692"/>
    </source>
</evidence>
<dbReference type="FunFam" id="2.60.40.10:FF:000930">
    <property type="entry name" value="immunoglobulin superfamily DCC subclass member 3"/>
    <property type="match status" value="1"/>
</dbReference>
<evidence type="ECO:0000256" key="2">
    <source>
        <dbReference type="ARBA" id="ARBA00009588"/>
    </source>
</evidence>
<feature type="region of interest" description="Disordered" evidence="11">
    <location>
        <begin position="1089"/>
        <end position="1135"/>
    </location>
</feature>
<name>A0AAJ7T1V1_PETMA</name>
<dbReference type="AlphaFoldDB" id="A0AAJ7T1V1"/>
<dbReference type="SMART" id="SM00408">
    <property type="entry name" value="IGc2"/>
    <property type="match status" value="4"/>
</dbReference>
<feature type="region of interest" description="Disordered" evidence="11">
    <location>
        <begin position="903"/>
        <end position="955"/>
    </location>
</feature>
<feature type="compositionally biased region" description="Low complexity" evidence="11">
    <location>
        <begin position="942"/>
        <end position="953"/>
    </location>
</feature>
<feature type="compositionally biased region" description="Basic and acidic residues" evidence="11">
    <location>
        <begin position="1089"/>
        <end position="1100"/>
    </location>
</feature>
<dbReference type="InterPro" id="IPR013151">
    <property type="entry name" value="Immunoglobulin_dom"/>
</dbReference>
<dbReference type="CDD" id="cd00063">
    <property type="entry name" value="FN3"/>
    <property type="match status" value="5"/>
</dbReference>
<dbReference type="Pfam" id="PF13927">
    <property type="entry name" value="Ig_3"/>
    <property type="match status" value="1"/>
</dbReference>
<dbReference type="PROSITE" id="PS50853">
    <property type="entry name" value="FN3"/>
    <property type="match status" value="5"/>
</dbReference>
<sequence length="1233" mass="130796">MARRTNKHQRWCGALRLLAVFVCGAGAHPGLRFTLEPPRSVVLPPRGALTLNCAARDGNGAATSPELSWRKDGRALGDGAQGGGDEGVAWAAPNGTLHVARAGREHEGDYACVARGARGAVVVGAATRVRVAGLSEVEVEAVSEEVRVGEVARLECRVSGRPEPLIAWERDGTALPADSPRHTLLPSGVLQISAIRSEDAGRYRCQATNMAATRYSREVEVSVLPPALPLEGYEKPNITQRPRNVTVEAGGTAVLECVAQGRPRPIVSWSRLDQQPLDVYHSQVLGSGNLLLADVQPHHAGVYVCRASVPGTRNFTTATGQLTVLAAPWFVEQPESVSRPRAGTARFMCHAEGVPPPAVAWLKNGEPIHSNGRVKVLDNRLVITQLIAEDEAYYQCVAENALGSGTAAAWLGVVVSEERPGAPRAVAAHTVSSTAILLTWERPLHNAHRVIAYSVHYMKAEGMNNEEYQIVIGNDTSRYLVDDLDPATNYTFYLVAYMPVGASRMSEHVMGTTLEDVPLRAPELSLSSLSPREVRVSWGAIPPRYRRGRLTAYRLWYRRGPDGAPHALDVPGERADWLLRGLAPDSTYLLRVAAATRAGWGEPSVWLSHRTPKLTARDVPVSPALHLEALNCTAVRVTWKAASGRGAVRGHRLLYREQEGHLQVGPILLPARDQAYVISDLEPRKKYQVRLSAYSDEGEGYEADQTISTADCAAVRGKSAPPPPPPHRLHARTNGSRAVALHWLAPVFSHGGGSLNYTLRCNPVGLKNASLVRYVHTTEERLLVEGLQPDTRYEFAVRLHLGSLLSPWSPVVYHSTPPERPSGRPGEVRVAAVSPRSALVAWQPPDESNGTVTRYTVLYGTPQEWAAGAWRSLHTHGSERVARVDGLQAGEVYVFRVEAVTASGPGPGSPPVRVHIPRAQPGGAARKPGGARTSHAHGGGSAPAEGAEESAGGAVPGDGSATAITIGVCIALACIVLCLIVLLARTKARGSYHKAERALFPGQQQQQQGAGSGGSPGTAAHLASSSAAHGGRLHPKGDARLVVDGLGSRAAWRGAGRGLFGLGRSSAKTNDFPMCQRPLFCTEAEAREGVSSLDPERSRDSALACAESSSTSGCSSSHEPSPMDGARAPAPGYSGRFSQASLEDVVLHLCSEASHDSAGVSDDEDDAGRSLGGASLRSLAATGGAGRLPQRSPRLLSRGRPAVSASLPEISSGGASTTPKWMGSCSVGPAAHI</sequence>
<feature type="compositionally biased region" description="Low complexity" evidence="11">
    <location>
        <begin position="917"/>
        <end position="932"/>
    </location>
</feature>
<feature type="compositionally biased region" description="Low complexity" evidence="11">
    <location>
        <begin position="1108"/>
        <end position="1120"/>
    </location>
</feature>
<evidence type="ECO:0000256" key="1">
    <source>
        <dbReference type="ARBA" id="ARBA00004167"/>
    </source>
</evidence>
<keyword evidence="7 12" id="KW-0472">Membrane</keyword>
<dbReference type="InterPro" id="IPR036179">
    <property type="entry name" value="Ig-like_dom_sf"/>
</dbReference>
<feature type="chain" id="PRO_5042502669" evidence="13">
    <location>
        <begin position="28"/>
        <end position="1233"/>
    </location>
</feature>
<dbReference type="FunFam" id="2.60.40.10:FF:000455">
    <property type="entry name" value="Protogenin A"/>
    <property type="match status" value="1"/>
</dbReference>
<dbReference type="FunFam" id="2.60.40.10:FF:000551">
    <property type="entry name" value="Protogenin A"/>
    <property type="match status" value="1"/>
</dbReference>
<evidence type="ECO:0000256" key="13">
    <source>
        <dbReference type="SAM" id="SignalP"/>
    </source>
</evidence>
<dbReference type="Gene3D" id="2.60.40.10">
    <property type="entry name" value="Immunoglobulins"/>
    <property type="match status" value="9"/>
</dbReference>
<dbReference type="SUPFAM" id="SSF49265">
    <property type="entry name" value="Fibronectin type III"/>
    <property type="match status" value="3"/>
</dbReference>
<evidence type="ECO:0000256" key="8">
    <source>
        <dbReference type="ARBA" id="ARBA00023157"/>
    </source>
</evidence>
<feature type="domain" description="Ig-like" evidence="14">
    <location>
        <begin position="29"/>
        <end position="132"/>
    </location>
</feature>
<dbReference type="FunFam" id="2.60.40.10:FF:000028">
    <property type="entry name" value="Neuronal cell adhesion molecule"/>
    <property type="match status" value="1"/>
</dbReference>
<dbReference type="InterPro" id="IPR050964">
    <property type="entry name" value="Striated_Muscle_Regulatory"/>
</dbReference>
<keyword evidence="6 12" id="KW-1133">Transmembrane helix</keyword>
<dbReference type="InterPro" id="IPR013098">
    <property type="entry name" value="Ig_I-set"/>
</dbReference>
<proteinExistence type="inferred from homology"/>
<dbReference type="Pfam" id="PF00047">
    <property type="entry name" value="ig"/>
    <property type="match status" value="1"/>
</dbReference>
<keyword evidence="4 13" id="KW-0732">Signal</keyword>
<keyword evidence="16" id="KW-1185">Reference proteome</keyword>
<feature type="signal peptide" evidence="13">
    <location>
        <begin position="1"/>
        <end position="27"/>
    </location>
</feature>
<reference evidence="17" key="1">
    <citation type="submission" date="2025-08" db="UniProtKB">
        <authorList>
            <consortium name="RefSeq"/>
        </authorList>
    </citation>
    <scope>IDENTIFICATION</scope>
    <source>
        <tissue evidence="17">Sperm</tissue>
    </source>
</reference>
<comment type="subcellular location">
    <subcellularLocation>
        <location evidence="1">Membrane</location>
        <topology evidence="1">Single-pass membrane protein</topology>
    </subcellularLocation>
</comment>
<accession>A0AAJ7T1V1</accession>
<dbReference type="InterPro" id="IPR003598">
    <property type="entry name" value="Ig_sub2"/>
</dbReference>
<evidence type="ECO:0000256" key="4">
    <source>
        <dbReference type="ARBA" id="ARBA00022729"/>
    </source>
</evidence>
<feature type="region of interest" description="Disordered" evidence="11">
    <location>
        <begin position="1181"/>
        <end position="1233"/>
    </location>
</feature>
<dbReference type="InterPro" id="IPR007110">
    <property type="entry name" value="Ig-like_dom"/>
</dbReference>
<dbReference type="InterPro" id="IPR013783">
    <property type="entry name" value="Ig-like_fold"/>
</dbReference>
<feature type="transmembrane region" description="Helical" evidence="12">
    <location>
        <begin position="963"/>
        <end position="984"/>
    </location>
</feature>
<feature type="compositionally biased region" description="Low complexity" evidence="11">
    <location>
        <begin position="1017"/>
        <end position="1030"/>
    </location>
</feature>
<evidence type="ECO:0000256" key="7">
    <source>
        <dbReference type="ARBA" id="ARBA00023136"/>
    </source>
</evidence>
<evidence type="ECO:0000313" key="16">
    <source>
        <dbReference type="Proteomes" id="UP001318040"/>
    </source>
</evidence>
<feature type="domain" description="Fibronectin type-III" evidence="15">
    <location>
        <begin position="824"/>
        <end position="919"/>
    </location>
</feature>
<dbReference type="PANTHER" id="PTHR13817:SF95">
    <property type="entry name" value="PROTOGENIN"/>
    <property type="match status" value="1"/>
</dbReference>
<evidence type="ECO:0000256" key="6">
    <source>
        <dbReference type="ARBA" id="ARBA00022989"/>
    </source>
</evidence>
<dbReference type="RefSeq" id="XP_032809712.1">
    <property type="nucleotide sequence ID" value="XM_032953821.1"/>
</dbReference>
<evidence type="ECO:0000256" key="12">
    <source>
        <dbReference type="SAM" id="Phobius"/>
    </source>
</evidence>
<evidence type="ECO:0000256" key="9">
    <source>
        <dbReference type="ARBA" id="ARBA00023180"/>
    </source>
</evidence>
<dbReference type="CTD" id="283659"/>
<feature type="region of interest" description="Disordered" evidence="11">
    <location>
        <begin position="999"/>
        <end position="1035"/>
    </location>
</feature>
<feature type="domain" description="Ig-like" evidence="14">
    <location>
        <begin position="135"/>
        <end position="222"/>
    </location>
</feature>
<evidence type="ECO:0000256" key="11">
    <source>
        <dbReference type="SAM" id="MobiDB-lite"/>
    </source>
</evidence>
<keyword evidence="5" id="KW-0677">Repeat</keyword>
<feature type="domain" description="Fibronectin type-III" evidence="15">
    <location>
        <begin position="619"/>
        <end position="713"/>
    </location>
</feature>
<evidence type="ECO:0000256" key="10">
    <source>
        <dbReference type="ARBA" id="ARBA00023319"/>
    </source>
</evidence>
<comment type="similarity">
    <text evidence="2">Belongs to the immunoglobulin superfamily. DCC family.</text>
</comment>
<dbReference type="Pfam" id="PF07679">
    <property type="entry name" value="I-set"/>
    <property type="match status" value="2"/>
</dbReference>
<dbReference type="InterPro" id="IPR003961">
    <property type="entry name" value="FN3_dom"/>
</dbReference>
<keyword evidence="3 12" id="KW-0812">Transmembrane</keyword>
<feature type="domain" description="Fibronectin type-III" evidence="15">
    <location>
        <begin position="518"/>
        <end position="614"/>
    </location>
</feature>
<dbReference type="SUPFAM" id="SSF48726">
    <property type="entry name" value="Immunoglobulin"/>
    <property type="match status" value="4"/>
</dbReference>
<dbReference type="Proteomes" id="UP001318040">
    <property type="component" value="Chromosome 13"/>
</dbReference>
<feature type="domain" description="Ig-like" evidence="14">
    <location>
        <begin position="236"/>
        <end position="323"/>
    </location>
</feature>
<keyword evidence="8" id="KW-1015">Disulfide bond</keyword>
<feature type="domain" description="Fibronectin type-III" evidence="15">
    <location>
        <begin position="725"/>
        <end position="819"/>
    </location>
</feature>
<dbReference type="CDD" id="cd00096">
    <property type="entry name" value="Ig"/>
    <property type="match status" value="1"/>
</dbReference>
<dbReference type="InterPro" id="IPR003599">
    <property type="entry name" value="Ig_sub"/>
</dbReference>
<dbReference type="GO" id="GO:0016020">
    <property type="term" value="C:membrane"/>
    <property type="evidence" value="ECO:0007669"/>
    <property type="project" value="UniProtKB-SubCell"/>
</dbReference>
<protein>
    <submittedName>
        <fullName evidence="17">Protogenin-like isoform X2</fullName>
    </submittedName>
</protein>